<dbReference type="GO" id="GO:0006813">
    <property type="term" value="P:potassium ion transport"/>
    <property type="evidence" value="ECO:0007669"/>
    <property type="project" value="InterPro"/>
</dbReference>
<dbReference type="InterPro" id="IPR050721">
    <property type="entry name" value="Trk_Ktr_HKT_K-transport"/>
</dbReference>
<reference evidence="2" key="1">
    <citation type="submission" date="2017-02" db="EMBL/GenBank/DDBJ databases">
        <title>Novel co-symbiosis in the unique lucinid bivalve Phacoides pectinatus.</title>
        <authorList>
            <person name="Lim S.J."/>
            <person name="Davis B.G."/>
            <person name="Gill D.E."/>
            <person name="Engel A.S."/>
            <person name="Anderson L.C."/>
            <person name="Campbell B.J."/>
        </authorList>
    </citation>
    <scope>NUCLEOTIDE SEQUENCE [LARGE SCALE GENOMIC DNA]</scope>
    <source>
        <strain evidence="2">LUC13016_P6</strain>
    </source>
</reference>
<protein>
    <submittedName>
        <fullName evidence="2">Potassium transporter TrkA</fullName>
    </submittedName>
</protein>
<feature type="non-terminal residue" evidence="2">
    <location>
        <position position="1"/>
    </location>
</feature>
<evidence type="ECO:0000313" key="3">
    <source>
        <dbReference type="Proteomes" id="UP000243361"/>
    </source>
</evidence>
<dbReference type="AlphaFoldDB" id="A0A657PJ07"/>
<dbReference type="Pfam" id="PF02254">
    <property type="entry name" value="TrkA_N"/>
    <property type="match status" value="1"/>
</dbReference>
<organism evidence="2 3">
    <name type="scientific">Candidatus Sedimenticola endophacoides</name>
    <dbReference type="NCBI Taxonomy" id="2548426"/>
    <lineage>
        <taxon>Bacteria</taxon>
        <taxon>Pseudomonadati</taxon>
        <taxon>Pseudomonadota</taxon>
        <taxon>Gammaproteobacteria</taxon>
        <taxon>Chromatiales</taxon>
        <taxon>Sedimenticolaceae</taxon>
        <taxon>Sedimenticola</taxon>
    </lineage>
</organism>
<dbReference type="Proteomes" id="UP000243361">
    <property type="component" value="Unassembled WGS sequence"/>
</dbReference>
<dbReference type="InterPro" id="IPR003148">
    <property type="entry name" value="RCK_N"/>
</dbReference>
<evidence type="ECO:0000313" key="2">
    <source>
        <dbReference type="EMBL" id="OQX33303.1"/>
    </source>
</evidence>
<accession>A0A657PJ07</accession>
<keyword evidence="3" id="KW-1185">Reference proteome</keyword>
<dbReference type="Gene3D" id="3.40.50.720">
    <property type="entry name" value="NAD(P)-binding Rossmann-like Domain"/>
    <property type="match status" value="1"/>
</dbReference>
<gene>
    <name evidence="2" type="ORF">B0D84_04800</name>
</gene>
<dbReference type="EMBL" id="MUIE01000309">
    <property type="protein sequence ID" value="OQX33303.1"/>
    <property type="molecule type" value="Genomic_DNA"/>
</dbReference>
<dbReference type="PROSITE" id="PS51201">
    <property type="entry name" value="RCK_N"/>
    <property type="match status" value="1"/>
</dbReference>
<proteinExistence type="predicted"/>
<comment type="caution">
    <text evidence="2">The sequence shown here is derived from an EMBL/GenBank/DDBJ whole genome shotgun (WGS) entry which is preliminary data.</text>
</comment>
<dbReference type="PANTHER" id="PTHR43833">
    <property type="entry name" value="POTASSIUM CHANNEL PROTEIN 2-RELATED-RELATED"/>
    <property type="match status" value="1"/>
</dbReference>
<name>A0A657PJ07_9GAMM</name>
<evidence type="ECO:0000259" key="1">
    <source>
        <dbReference type="PROSITE" id="PS51201"/>
    </source>
</evidence>
<feature type="domain" description="RCK N-terminal" evidence="1">
    <location>
        <begin position="57"/>
        <end position="170"/>
    </location>
</feature>
<sequence>VEANMASFGTDYIIDPYDTFSNHLATAMQAPGLYLLHEWLTSLCHQPLIDPVYPPTEGVWLICGYGRFGKAVYRRLKAEGVEPVVIERRPEQTGVPEGHFVVGRGTEAVTLEEANVARAVGIVAGTDDDTNNLSIIMTARELNPDLFTVVRQNEQENQSIFQALGADMVMHPSTIVANKVRVLLATPLLYEFMSLALHESDAWACELVSRVGSLESDRVPAVWEVRVDAEQCPAMVEAMAMVAIIEPQ</sequence>
<dbReference type="SUPFAM" id="SSF51735">
    <property type="entry name" value="NAD(P)-binding Rossmann-fold domains"/>
    <property type="match status" value="1"/>
</dbReference>
<dbReference type="InterPro" id="IPR036291">
    <property type="entry name" value="NAD(P)-bd_dom_sf"/>
</dbReference>